<reference evidence="7" key="1">
    <citation type="submission" date="2017-02" db="UniProtKB">
        <authorList>
            <consortium name="WormBaseParasite"/>
        </authorList>
    </citation>
    <scope>IDENTIFICATION</scope>
</reference>
<feature type="domain" description="PHD-type" evidence="5">
    <location>
        <begin position="62"/>
        <end position="117"/>
    </location>
</feature>
<dbReference type="SUPFAM" id="SSF57903">
    <property type="entry name" value="FYVE/PHD zinc finger"/>
    <property type="match status" value="2"/>
</dbReference>
<dbReference type="GO" id="GO:0008270">
    <property type="term" value="F:zinc ion binding"/>
    <property type="evidence" value="ECO:0007669"/>
    <property type="project" value="UniProtKB-KW"/>
</dbReference>
<dbReference type="InterPro" id="IPR019786">
    <property type="entry name" value="Zinc_finger_PHD-type_CS"/>
</dbReference>
<dbReference type="SMART" id="SM00249">
    <property type="entry name" value="PHD"/>
    <property type="match status" value="2"/>
</dbReference>
<evidence type="ECO:0000256" key="3">
    <source>
        <dbReference type="ARBA" id="ARBA00022833"/>
    </source>
</evidence>
<dbReference type="STRING" id="451379.A0A0N5AV01"/>
<protein>
    <submittedName>
        <fullName evidence="7">PHD-type domain-containing protein</fullName>
    </submittedName>
</protein>
<dbReference type="SMART" id="SM00184">
    <property type="entry name" value="RING"/>
    <property type="match status" value="2"/>
</dbReference>
<keyword evidence="2 4" id="KW-0863">Zinc-finger</keyword>
<accession>A0A0N5AV01</accession>
<dbReference type="InterPro" id="IPR019787">
    <property type="entry name" value="Znf_PHD-finger"/>
</dbReference>
<name>A0A0N5AV01_9BILA</name>
<evidence type="ECO:0000256" key="1">
    <source>
        <dbReference type="ARBA" id="ARBA00022723"/>
    </source>
</evidence>
<dbReference type="AlphaFoldDB" id="A0A0N5AV01"/>
<dbReference type="Pfam" id="PF00628">
    <property type="entry name" value="PHD"/>
    <property type="match status" value="2"/>
</dbReference>
<keyword evidence="6" id="KW-1185">Reference proteome</keyword>
<keyword evidence="3" id="KW-0862">Zinc</keyword>
<evidence type="ECO:0000313" key="7">
    <source>
        <dbReference type="WBParaSite" id="SMUV_0000870101-mRNA-1"/>
    </source>
</evidence>
<proteinExistence type="predicted"/>
<dbReference type="PROSITE" id="PS01359">
    <property type="entry name" value="ZF_PHD_1"/>
    <property type="match status" value="1"/>
</dbReference>
<dbReference type="InterPro" id="IPR011011">
    <property type="entry name" value="Znf_FYVE_PHD"/>
</dbReference>
<dbReference type="InterPro" id="IPR013083">
    <property type="entry name" value="Znf_RING/FYVE/PHD"/>
</dbReference>
<evidence type="ECO:0000259" key="5">
    <source>
        <dbReference type="PROSITE" id="PS50016"/>
    </source>
</evidence>
<dbReference type="Gene3D" id="3.30.40.10">
    <property type="entry name" value="Zinc/RING finger domain, C3HC4 (zinc finger)"/>
    <property type="match status" value="2"/>
</dbReference>
<dbReference type="PROSITE" id="PS50016">
    <property type="entry name" value="ZF_PHD_2"/>
    <property type="match status" value="1"/>
</dbReference>
<dbReference type="InterPro" id="IPR001965">
    <property type="entry name" value="Znf_PHD"/>
</dbReference>
<organism evidence="6 7">
    <name type="scientific">Syphacia muris</name>
    <dbReference type="NCBI Taxonomy" id="451379"/>
    <lineage>
        <taxon>Eukaryota</taxon>
        <taxon>Metazoa</taxon>
        <taxon>Ecdysozoa</taxon>
        <taxon>Nematoda</taxon>
        <taxon>Chromadorea</taxon>
        <taxon>Rhabditida</taxon>
        <taxon>Spirurina</taxon>
        <taxon>Oxyuridomorpha</taxon>
        <taxon>Oxyuroidea</taxon>
        <taxon>Oxyuridae</taxon>
        <taxon>Syphacia</taxon>
    </lineage>
</organism>
<evidence type="ECO:0000256" key="2">
    <source>
        <dbReference type="ARBA" id="ARBA00022771"/>
    </source>
</evidence>
<dbReference type="WBParaSite" id="SMUV_0000870101-mRNA-1">
    <property type="protein sequence ID" value="SMUV_0000870101-mRNA-1"/>
    <property type="gene ID" value="SMUV_0000870101"/>
</dbReference>
<dbReference type="InterPro" id="IPR001841">
    <property type="entry name" value="Znf_RING"/>
</dbReference>
<sequence length="163" mass="18735">SYYHKYFTFRAKVKNRCRICKSEIGPFISCIECLSKFHLHCLGYSPESAEMVSRNRATDWQCPMCVLCSKCSTFVYDAGNVQCFCCDRTYHGECIPGKSNSNRSLKDSWYCPECKAEPSTSEIATSETSVARRLRRNSLRKLTVDAWSGEESDIQKERNEVTF</sequence>
<evidence type="ECO:0000313" key="6">
    <source>
        <dbReference type="Proteomes" id="UP000046393"/>
    </source>
</evidence>
<dbReference type="Proteomes" id="UP000046393">
    <property type="component" value="Unplaced"/>
</dbReference>
<keyword evidence="1" id="KW-0479">Metal-binding</keyword>
<evidence type="ECO:0000256" key="4">
    <source>
        <dbReference type="PROSITE-ProRule" id="PRU00146"/>
    </source>
</evidence>